<dbReference type="AlphaFoldDB" id="A0A0Q0S4G7"/>
<proteinExistence type="predicted"/>
<dbReference type="InterPro" id="IPR024311">
    <property type="entry name" value="Lipocalin-like"/>
</dbReference>
<dbReference type="STRING" id="362413.RC62_1633"/>
<accession>A0A0Q0S4G7</accession>
<organism evidence="2 3">
    <name type="scientific">Flavobacterium aquidurense</name>
    <dbReference type="NCBI Taxonomy" id="362413"/>
    <lineage>
        <taxon>Bacteria</taxon>
        <taxon>Pseudomonadati</taxon>
        <taxon>Bacteroidota</taxon>
        <taxon>Flavobacteriia</taxon>
        <taxon>Flavobacteriales</taxon>
        <taxon>Flavobacteriaceae</taxon>
        <taxon>Flavobacterium</taxon>
    </lineage>
</organism>
<name>A0A0Q0S4G7_9FLAO</name>
<sequence length="197" mass="22463">MGNDFFLNKNPHFQYFSFIKNKHEKSCLSFGFREKDFTFVNEFLTNKINKKMKKLSILFLSVLTLGLASVSCSSDDDNSGSIEGKWAPVKMGSVVNGQEVLVNIPNEGKCDSDYIEYTSGGKFTELEYEFQNNKCTPLTDKGTWTLKDKILSTTYDGETEVNTVEIMELNKSSLKVKYTEKIDDTNSMIIITLFERK</sequence>
<dbReference type="PATRIC" id="fig|362413.3.peg.1587"/>
<dbReference type="Proteomes" id="UP000050443">
    <property type="component" value="Unassembled WGS sequence"/>
</dbReference>
<protein>
    <submittedName>
        <fullName evidence="2">Lipocalin 4 domain containing protein</fullName>
    </submittedName>
</protein>
<reference evidence="2 3" key="1">
    <citation type="submission" date="2014-09" db="EMBL/GenBank/DDBJ databases">
        <title>Genome sequence of Flavobacterium aquidurense RC62.</title>
        <authorList>
            <person name="Kim J.F."/>
            <person name="Kwak M.-J."/>
        </authorList>
    </citation>
    <scope>NUCLEOTIDE SEQUENCE [LARGE SCALE GENOMIC DNA]</scope>
    <source>
        <strain evidence="2 3">RC62</strain>
    </source>
</reference>
<feature type="domain" description="Lipocalin-like" evidence="1">
    <location>
        <begin position="82"/>
        <end position="175"/>
    </location>
</feature>
<evidence type="ECO:0000313" key="3">
    <source>
        <dbReference type="Proteomes" id="UP000050443"/>
    </source>
</evidence>
<evidence type="ECO:0000313" key="2">
    <source>
        <dbReference type="EMBL" id="KQB38279.1"/>
    </source>
</evidence>
<gene>
    <name evidence="2" type="ORF">RC62_1633</name>
</gene>
<comment type="caution">
    <text evidence="2">The sequence shown here is derived from an EMBL/GenBank/DDBJ whole genome shotgun (WGS) entry which is preliminary data.</text>
</comment>
<dbReference type="Pfam" id="PF13648">
    <property type="entry name" value="Lipocalin_4"/>
    <property type="match status" value="1"/>
</dbReference>
<evidence type="ECO:0000259" key="1">
    <source>
        <dbReference type="Pfam" id="PF13648"/>
    </source>
</evidence>
<dbReference type="EMBL" id="JRLF01000014">
    <property type="protein sequence ID" value="KQB38279.1"/>
    <property type="molecule type" value="Genomic_DNA"/>
</dbReference>